<proteinExistence type="predicted"/>
<organism evidence="6 7">
    <name type="scientific">Phytophthora cactorum</name>
    <dbReference type="NCBI Taxonomy" id="29920"/>
    <lineage>
        <taxon>Eukaryota</taxon>
        <taxon>Sar</taxon>
        <taxon>Stramenopiles</taxon>
        <taxon>Oomycota</taxon>
        <taxon>Peronosporomycetes</taxon>
        <taxon>Peronosporales</taxon>
        <taxon>Peronosporaceae</taxon>
        <taxon>Phytophthora</taxon>
    </lineage>
</organism>
<evidence type="ECO:0000313" key="2">
    <source>
        <dbReference type="EMBL" id="KAG2928243.1"/>
    </source>
</evidence>
<dbReference type="Proteomes" id="UP000251314">
    <property type="component" value="Unassembled WGS sequence"/>
</dbReference>
<accession>A0A329S3F7</accession>
<dbReference type="EMBL" id="MJFZ01000325">
    <property type="protein sequence ID" value="RAW31373.1"/>
    <property type="molecule type" value="Genomic_DNA"/>
</dbReference>
<reference evidence="5" key="3">
    <citation type="submission" date="2021-01" db="EMBL/GenBank/DDBJ databases">
        <title>Phytophthora aleatoria, a newly-described species from Pinus radiata is distinct from Phytophthora cactorum isolates based on comparative genomics.</title>
        <authorList>
            <person name="Mcdougal R."/>
            <person name="Panda P."/>
            <person name="Williams N."/>
            <person name="Studholme D.J."/>
        </authorList>
    </citation>
    <scope>NUCLEOTIDE SEQUENCE</scope>
    <source>
        <strain evidence="5">NZFS 3830</strain>
    </source>
</reference>
<dbReference type="EMBL" id="RCMI01000172">
    <property type="protein sequence ID" value="KAG2928243.1"/>
    <property type="molecule type" value="Genomic_DNA"/>
</dbReference>
<evidence type="ECO:0000313" key="6">
    <source>
        <dbReference type="EMBL" id="RAW31373.1"/>
    </source>
</evidence>
<keyword evidence="7" id="KW-1185">Reference proteome</keyword>
<name>A0A329S3F7_9STRA</name>
<dbReference type="Proteomes" id="UP000697107">
    <property type="component" value="Unassembled WGS sequence"/>
</dbReference>
<dbReference type="Proteomes" id="UP000688947">
    <property type="component" value="Unassembled WGS sequence"/>
</dbReference>
<dbReference type="EMBL" id="RCMG01000170">
    <property type="protein sequence ID" value="KAG2860913.1"/>
    <property type="molecule type" value="Genomic_DNA"/>
</dbReference>
<dbReference type="Proteomes" id="UP000736787">
    <property type="component" value="Unassembled WGS sequence"/>
</dbReference>
<sequence length="55" mass="5933">MQKHGTRTLSKEQCAATLMGLSQGARDPRLQRAVVAEVVNLKSGRVVTDHVTTAD</sequence>
<evidence type="ECO:0000313" key="1">
    <source>
        <dbReference type="EMBL" id="KAG2860913.1"/>
    </source>
</evidence>
<dbReference type="VEuPathDB" id="FungiDB:PC110_g12278"/>
<dbReference type="AlphaFoldDB" id="A0A329S3F7"/>
<reference evidence="1" key="2">
    <citation type="submission" date="2018-10" db="EMBL/GenBank/DDBJ databases">
        <title>Effector identification in a new, highly contiguous assembly of the strawberry crown rot pathogen Phytophthora cactorum.</title>
        <authorList>
            <person name="Armitage A.D."/>
            <person name="Nellist C.F."/>
            <person name="Bates H."/>
            <person name="Vickerstaff R.J."/>
            <person name="Harrison R.J."/>
        </authorList>
    </citation>
    <scope>NUCLEOTIDE SEQUENCE</scope>
    <source>
        <strain evidence="1">15-7</strain>
        <strain evidence="2">4032</strain>
        <strain evidence="3">4040</strain>
        <strain evidence="4">P415</strain>
    </source>
</reference>
<evidence type="ECO:0000313" key="4">
    <source>
        <dbReference type="EMBL" id="KAG2978602.1"/>
    </source>
</evidence>
<dbReference type="Proteomes" id="UP000774804">
    <property type="component" value="Unassembled WGS sequence"/>
</dbReference>
<comment type="caution">
    <text evidence="6">The sequence shown here is derived from an EMBL/GenBank/DDBJ whole genome shotgun (WGS) entry which is preliminary data.</text>
</comment>
<dbReference type="Proteomes" id="UP000735874">
    <property type="component" value="Unassembled WGS sequence"/>
</dbReference>
<dbReference type="OrthoDB" id="10274317at2759"/>
<dbReference type="EMBL" id="RCMK01000232">
    <property type="protein sequence ID" value="KAG2942250.1"/>
    <property type="molecule type" value="Genomic_DNA"/>
</dbReference>
<protein>
    <submittedName>
        <fullName evidence="6">Uncharacterized protein</fullName>
    </submittedName>
</protein>
<evidence type="ECO:0000313" key="3">
    <source>
        <dbReference type="EMBL" id="KAG2942250.1"/>
    </source>
</evidence>
<evidence type="ECO:0000313" key="5">
    <source>
        <dbReference type="EMBL" id="KAG6941746.1"/>
    </source>
</evidence>
<reference evidence="6 7" key="1">
    <citation type="submission" date="2018-01" db="EMBL/GenBank/DDBJ databases">
        <title>Draft genome of the strawberry crown rot pathogen Phytophthora cactorum.</title>
        <authorList>
            <person name="Armitage A.D."/>
            <person name="Lysoe E."/>
            <person name="Nellist C.F."/>
            <person name="Harrison R.J."/>
            <person name="Brurberg M.B."/>
        </authorList>
    </citation>
    <scope>NUCLEOTIDE SEQUENCE [LARGE SCALE GENOMIC DNA]</scope>
    <source>
        <strain evidence="6 7">10300</strain>
    </source>
</reference>
<dbReference type="EMBL" id="JAENGZ010003334">
    <property type="protein sequence ID" value="KAG6941746.1"/>
    <property type="molecule type" value="Genomic_DNA"/>
</dbReference>
<dbReference type="EMBL" id="RCML01000384">
    <property type="protein sequence ID" value="KAG2978602.1"/>
    <property type="molecule type" value="Genomic_DNA"/>
</dbReference>
<gene>
    <name evidence="5" type="ORF">JG687_00019462</name>
    <name evidence="6" type="ORF">PC110_g12278</name>
    <name evidence="1" type="ORF">PC113_g7642</name>
    <name evidence="2" type="ORF">PC115_g7280</name>
    <name evidence="3" type="ORF">PC117_g9860</name>
    <name evidence="4" type="ORF">PC118_g12168</name>
</gene>
<evidence type="ECO:0000313" key="7">
    <source>
        <dbReference type="Proteomes" id="UP000251314"/>
    </source>
</evidence>